<evidence type="ECO:0000313" key="2">
    <source>
        <dbReference type="Proteomes" id="UP000768646"/>
    </source>
</evidence>
<sequence length="623" mass="71746">MEKSSYKKGFNEKNASVRRILQEIRELEGSKEVVATPQEDNIFEWHFTIPGVPGSEFGGGRYHGKIFLPAEYPFRPPSFRFCHENGRFAVNKEICLNISSFHEELWQPVWGIHTALISLSNFMLTKSEGHIGGLDFTEKERRKIALQSRDWICPDCNRRNIDILPDLENEFESFSRSEVPKLCFSYKDEENLVTRVTSFFMFVKTFIKRFNCDPDAPCEGRLGSIMKSKWNEEINKNAKMKFVPKFVSKKKKEGEKELSGISLSKEVSSSAFKIKQDVLSDLKETQYEKIKEETEESNCLNTHKYLLPVNSESVAMSQKKKKTVKKEVDFYEESELFESEEEGVPKINMEKLNIISNNSFNIGMLPVSSSSINSRKGSVQIDKGESCELVLKEKIESKMQVPISKNETKDTYARLNSVQYSVLDHEIQESISKSISLNKEVDCIDVLSEEDQEKIRVLNDFKLLKHQFTTELTGNSDELLFFQFPPILPVLLKSDDIEVHPKVKIENEDMNVDPKQNLFYQSTSNNDIKYENEIPKSSSFSDESDMYRQWPPPDGCIGQLKIHQSGKTTIVWGGIEMNVNIGSECDFLQDIVAVDYKTNQKAWLMGRIKHKYIVTPDVEQLFK</sequence>
<gene>
    <name evidence="1" type="ORF">PORY_001775</name>
</gene>
<organism evidence="1 2">
    <name type="scientific">Pneumocystis oryctolagi</name>
    <dbReference type="NCBI Taxonomy" id="42067"/>
    <lineage>
        <taxon>Eukaryota</taxon>
        <taxon>Fungi</taxon>
        <taxon>Dikarya</taxon>
        <taxon>Ascomycota</taxon>
        <taxon>Taphrinomycotina</taxon>
        <taxon>Pneumocystomycetes</taxon>
        <taxon>Pneumocystaceae</taxon>
        <taxon>Pneumocystis</taxon>
    </lineage>
</organism>
<dbReference type="Proteomes" id="UP000768646">
    <property type="component" value="Unassembled WGS sequence"/>
</dbReference>
<reference evidence="1 2" key="1">
    <citation type="journal article" date="2021" name="Commun. Biol.">
        <title>Genomic insights into the host specific adaptation of the Pneumocystis genus.</title>
        <authorList>
            <person name="Cisse O.H."/>
            <person name="Ma L."/>
            <person name="Dekker J.P."/>
            <person name="Khil P.P."/>
            <person name="Youn J.-H."/>
            <person name="Brenchley J.M."/>
            <person name="Blair R."/>
            <person name="Pahar B."/>
            <person name="Chabe M."/>
            <person name="Van Rompay K.K.A."/>
            <person name="Keesler R."/>
            <person name="Sukura A."/>
            <person name="Hirsch V."/>
            <person name="Kutty G."/>
            <person name="Liu Y."/>
            <person name="Peng L."/>
            <person name="Chen J."/>
            <person name="Song J."/>
            <person name="Weissenbacher-Lang C."/>
            <person name="Xu J."/>
            <person name="Upham N.S."/>
            <person name="Stajich J.E."/>
            <person name="Cuomo C.A."/>
            <person name="Cushion M.T."/>
            <person name="Kovacs J.A."/>
        </authorList>
    </citation>
    <scope>NUCLEOTIDE SEQUENCE [LARGE SCALE GENOMIC DNA]</scope>
    <source>
        <strain evidence="1 2">RABM</strain>
    </source>
</reference>
<comment type="caution">
    <text evidence="1">The sequence shown here is derived from an EMBL/GenBank/DDBJ whole genome shotgun (WGS) entry which is preliminary data.</text>
</comment>
<evidence type="ECO:0000313" key="1">
    <source>
        <dbReference type="EMBL" id="KAG4304722.1"/>
    </source>
</evidence>
<proteinExistence type="predicted"/>
<name>A0ACB7CE07_9ASCO</name>
<dbReference type="EMBL" id="JABTEG010000006">
    <property type="protein sequence ID" value="KAG4304722.1"/>
    <property type="molecule type" value="Genomic_DNA"/>
</dbReference>
<protein>
    <submittedName>
        <fullName evidence="1">Uncharacterized protein</fullName>
    </submittedName>
</protein>
<accession>A0ACB7CE07</accession>
<keyword evidence="2" id="KW-1185">Reference proteome</keyword>